<dbReference type="Gramene" id="PAN29462">
    <property type="protein sequence ID" value="PAN29462"/>
    <property type="gene ID" value="PAHAL_5G225500"/>
</dbReference>
<proteinExistence type="predicted"/>
<evidence type="ECO:0000313" key="1">
    <source>
        <dbReference type="EMBL" id="PAN29462.2"/>
    </source>
</evidence>
<dbReference type="EMBL" id="CM008050">
    <property type="protein sequence ID" value="PAN29462.2"/>
    <property type="molecule type" value="Genomic_DNA"/>
</dbReference>
<reference evidence="1" key="1">
    <citation type="submission" date="2018-04" db="EMBL/GenBank/DDBJ databases">
        <title>WGS assembly of Panicum hallii.</title>
        <authorList>
            <person name="Lovell J."/>
            <person name="Jenkins J."/>
            <person name="Lowry D."/>
            <person name="Mamidi S."/>
            <person name="Sreedasyam A."/>
            <person name="Weng X."/>
            <person name="Barry K."/>
            <person name="Bonette J."/>
            <person name="Campitelli B."/>
            <person name="Daum C."/>
            <person name="Gordon S."/>
            <person name="Gould B."/>
            <person name="Lipzen A."/>
            <person name="Macqueen A."/>
            <person name="Palacio-Mejia J."/>
            <person name="Plott C."/>
            <person name="Shakirov E."/>
            <person name="Shu S."/>
            <person name="Yoshinaga Y."/>
            <person name="Zane M."/>
            <person name="Rokhsar D."/>
            <person name="Grimwood J."/>
            <person name="Schmutz J."/>
            <person name="Juenger T."/>
        </authorList>
    </citation>
    <scope>NUCLEOTIDE SEQUENCE [LARGE SCALE GENOMIC DNA]</scope>
    <source>
        <strain evidence="1">FIL2</strain>
    </source>
</reference>
<gene>
    <name evidence="1" type="ORF">PAHAL_5G225500</name>
</gene>
<dbReference type="Proteomes" id="UP000243499">
    <property type="component" value="Chromosome 5"/>
</dbReference>
<dbReference type="AlphaFoldDB" id="A0A2S3HTG9"/>
<protein>
    <submittedName>
        <fullName evidence="1">Uncharacterized protein</fullName>
    </submittedName>
</protein>
<name>A0A2S3HTG9_9POAL</name>
<accession>A0A2S3HTG9</accession>
<organism evidence="1">
    <name type="scientific">Panicum hallii</name>
    <dbReference type="NCBI Taxonomy" id="206008"/>
    <lineage>
        <taxon>Eukaryota</taxon>
        <taxon>Viridiplantae</taxon>
        <taxon>Streptophyta</taxon>
        <taxon>Embryophyta</taxon>
        <taxon>Tracheophyta</taxon>
        <taxon>Spermatophyta</taxon>
        <taxon>Magnoliopsida</taxon>
        <taxon>Liliopsida</taxon>
        <taxon>Poales</taxon>
        <taxon>Poaceae</taxon>
        <taxon>PACMAD clade</taxon>
        <taxon>Panicoideae</taxon>
        <taxon>Panicodae</taxon>
        <taxon>Paniceae</taxon>
        <taxon>Panicinae</taxon>
        <taxon>Panicum</taxon>
        <taxon>Panicum sect. Panicum</taxon>
    </lineage>
</organism>
<sequence length="54" mass="6519">MKILNHISRIKKYDKKKINHVNPIKHAMGLNIYAIWAKQTNMDHKDVHDVLRIW</sequence>